<comment type="function">
    <text evidence="16">Peptidoglycan polymerase that is essential for cell division.</text>
</comment>
<evidence type="ECO:0000256" key="11">
    <source>
        <dbReference type="ARBA" id="ARBA00038053"/>
    </source>
</evidence>
<feature type="transmembrane region" description="Helical" evidence="18">
    <location>
        <begin position="12"/>
        <end position="37"/>
    </location>
</feature>
<feature type="transmembrane region" description="Helical" evidence="18">
    <location>
        <begin position="79"/>
        <end position="99"/>
    </location>
</feature>
<dbReference type="OrthoDB" id="9812661at2"/>
<dbReference type="RefSeq" id="WP_073090288.1">
    <property type="nucleotide sequence ID" value="NZ_FRBC01000016.1"/>
</dbReference>
<evidence type="ECO:0000256" key="2">
    <source>
        <dbReference type="ARBA" id="ARBA00022676"/>
    </source>
</evidence>
<feature type="transmembrane region" description="Helical" evidence="18">
    <location>
        <begin position="311"/>
        <end position="337"/>
    </location>
</feature>
<comment type="catalytic activity">
    <reaction evidence="15">
        <text>[GlcNAc-(1-&gt;4)-Mur2Ac(oyl-L-Ala-gamma-D-Glu-L-Lys-D-Ala-D-Ala)](n)-di-trans,octa-cis-undecaprenyl diphosphate + beta-D-GlcNAc-(1-&gt;4)-Mur2Ac(oyl-L-Ala-gamma-D-Glu-L-Lys-D-Ala-D-Ala)-di-trans,octa-cis-undecaprenyl diphosphate = [GlcNAc-(1-&gt;4)-Mur2Ac(oyl-L-Ala-gamma-D-Glu-L-Lys-D-Ala-D-Ala)](n+1)-di-trans,octa-cis-undecaprenyl diphosphate + di-trans,octa-cis-undecaprenyl diphosphate + H(+)</text>
        <dbReference type="Rhea" id="RHEA:23708"/>
        <dbReference type="Rhea" id="RHEA-COMP:9602"/>
        <dbReference type="Rhea" id="RHEA-COMP:9603"/>
        <dbReference type="ChEBI" id="CHEBI:15378"/>
        <dbReference type="ChEBI" id="CHEBI:58405"/>
        <dbReference type="ChEBI" id="CHEBI:60033"/>
        <dbReference type="ChEBI" id="CHEBI:78435"/>
        <dbReference type="EC" id="2.4.99.28"/>
    </reaction>
</comment>
<dbReference type="EC" id="2.4.99.28" evidence="14"/>
<evidence type="ECO:0000256" key="18">
    <source>
        <dbReference type="SAM" id="Phobius"/>
    </source>
</evidence>
<proteinExistence type="inferred from homology"/>
<keyword evidence="19" id="KW-0131">Cell cycle</keyword>
<feature type="transmembrane region" description="Helical" evidence="18">
    <location>
        <begin position="119"/>
        <end position="136"/>
    </location>
</feature>
<feature type="compositionally biased region" description="Basic residues" evidence="17">
    <location>
        <begin position="385"/>
        <end position="396"/>
    </location>
</feature>
<keyword evidence="4 18" id="KW-0812">Transmembrane</keyword>
<feature type="region of interest" description="Disordered" evidence="17">
    <location>
        <begin position="373"/>
        <end position="396"/>
    </location>
</feature>
<name>A0A1M6V3B7_SELRU</name>
<evidence type="ECO:0000256" key="10">
    <source>
        <dbReference type="ARBA" id="ARBA00033270"/>
    </source>
</evidence>
<dbReference type="GO" id="GO:0008360">
    <property type="term" value="P:regulation of cell shape"/>
    <property type="evidence" value="ECO:0007669"/>
    <property type="project" value="UniProtKB-KW"/>
</dbReference>
<dbReference type="PROSITE" id="PS00428">
    <property type="entry name" value="FTSW_RODA_SPOVE"/>
    <property type="match status" value="1"/>
</dbReference>
<dbReference type="Proteomes" id="UP000184263">
    <property type="component" value="Unassembled WGS sequence"/>
</dbReference>
<keyword evidence="5" id="KW-0133">Cell shape</keyword>
<evidence type="ECO:0000256" key="5">
    <source>
        <dbReference type="ARBA" id="ARBA00022960"/>
    </source>
</evidence>
<evidence type="ECO:0000256" key="3">
    <source>
        <dbReference type="ARBA" id="ARBA00022679"/>
    </source>
</evidence>
<dbReference type="PANTHER" id="PTHR30474">
    <property type="entry name" value="CELL CYCLE PROTEIN"/>
    <property type="match status" value="1"/>
</dbReference>
<evidence type="ECO:0000256" key="7">
    <source>
        <dbReference type="ARBA" id="ARBA00022989"/>
    </source>
</evidence>
<accession>A0A1M6V3B7</accession>
<keyword evidence="2" id="KW-0328">Glycosyltransferase</keyword>
<dbReference type="GO" id="GO:0009252">
    <property type="term" value="P:peptidoglycan biosynthetic process"/>
    <property type="evidence" value="ECO:0007669"/>
    <property type="project" value="UniProtKB-KW"/>
</dbReference>
<sequence length="396" mass="43273">MRIRKKIWNNDAEPILVIMVVLMVLGTINVFSSSFVLGTTDYEDPYHFLRSHGVFLVIGLVLFWIFRKINYQRWRSLRGGLMMALVGTLFAALVLVLIVGTEVNGAKRWLFGIGQPAELAKLVAIMLAASTLATRLKRGTANSLGNVFNGPFFLIYLMFGLIELEPDMGTALIVVGGPVFMAMVAGMSIKYVAGFGGFVLMILVLMINIQPYRLARLKVWFDPWADAQGMGYQTVQSLSTIGSGGFWGMGLGEGVSKYAYLPEAHTDFAFAIFSQEHGYMGAFMVFLLLALLVLFCVRIANRAPDEYGQMLVTGIMVLIAGQAIANIMMVGGLLPVVGVPLPFISYGGSSLIVTMMAMGMLLNVCDHGKKPSLENEQPAAAAKPASRKRPHLRIVK</sequence>
<evidence type="ECO:0000256" key="1">
    <source>
        <dbReference type="ARBA" id="ARBA00004141"/>
    </source>
</evidence>
<evidence type="ECO:0000256" key="16">
    <source>
        <dbReference type="ARBA" id="ARBA00049966"/>
    </source>
</evidence>
<dbReference type="PANTHER" id="PTHR30474:SF2">
    <property type="entry name" value="PEPTIDOGLYCAN GLYCOSYLTRANSFERASE FTSW-RELATED"/>
    <property type="match status" value="1"/>
</dbReference>
<feature type="transmembrane region" description="Helical" evidence="18">
    <location>
        <begin position="279"/>
        <end position="299"/>
    </location>
</feature>
<keyword evidence="19" id="KW-0132">Cell division</keyword>
<keyword evidence="6" id="KW-0573">Peptidoglycan synthesis</keyword>
<evidence type="ECO:0000313" key="19">
    <source>
        <dbReference type="EMBL" id="SHK75928.1"/>
    </source>
</evidence>
<dbReference type="GO" id="GO:0008955">
    <property type="term" value="F:peptidoglycan glycosyltransferase activity"/>
    <property type="evidence" value="ECO:0007669"/>
    <property type="project" value="UniProtKB-EC"/>
</dbReference>
<evidence type="ECO:0000256" key="14">
    <source>
        <dbReference type="ARBA" id="ARBA00044770"/>
    </source>
</evidence>
<gene>
    <name evidence="19" type="ORF">SAMN05216582_11631</name>
</gene>
<evidence type="ECO:0000256" key="12">
    <source>
        <dbReference type="ARBA" id="ARBA00041185"/>
    </source>
</evidence>
<dbReference type="AlphaFoldDB" id="A0A1M6V3B7"/>
<evidence type="ECO:0000256" key="17">
    <source>
        <dbReference type="SAM" id="MobiDB-lite"/>
    </source>
</evidence>
<evidence type="ECO:0000256" key="9">
    <source>
        <dbReference type="ARBA" id="ARBA00032370"/>
    </source>
</evidence>
<evidence type="ECO:0000256" key="15">
    <source>
        <dbReference type="ARBA" id="ARBA00049902"/>
    </source>
</evidence>
<feature type="transmembrane region" description="Helical" evidence="18">
    <location>
        <begin position="343"/>
        <end position="365"/>
    </location>
</feature>
<dbReference type="GO" id="GO:0032153">
    <property type="term" value="C:cell division site"/>
    <property type="evidence" value="ECO:0007669"/>
    <property type="project" value="TreeGrafter"/>
</dbReference>
<keyword evidence="7 18" id="KW-1133">Transmembrane helix</keyword>
<keyword evidence="3" id="KW-0808">Transferase</keyword>
<feature type="transmembrane region" description="Helical" evidence="18">
    <location>
        <begin position="49"/>
        <end position="67"/>
    </location>
</feature>
<dbReference type="GO" id="GO:0005886">
    <property type="term" value="C:plasma membrane"/>
    <property type="evidence" value="ECO:0007669"/>
    <property type="project" value="TreeGrafter"/>
</dbReference>
<protein>
    <recommendedName>
        <fullName evidence="12">Probable peptidoglycan glycosyltransferase FtsW</fullName>
        <ecNumber evidence="14">2.4.99.28</ecNumber>
    </recommendedName>
    <alternativeName>
        <fullName evidence="13">Cell division protein FtsW</fullName>
    </alternativeName>
    <alternativeName>
        <fullName evidence="10">Cell wall polymerase</fullName>
    </alternativeName>
    <alternativeName>
        <fullName evidence="9">Peptidoglycan polymerase</fullName>
    </alternativeName>
</protein>
<feature type="transmembrane region" description="Helical" evidence="18">
    <location>
        <begin position="192"/>
        <end position="212"/>
    </location>
</feature>
<evidence type="ECO:0000256" key="8">
    <source>
        <dbReference type="ARBA" id="ARBA00023136"/>
    </source>
</evidence>
<dbReference type="Pfam" id="PF01098">
    <property type="entry name" value="FTSW_RODA_SPOVE"/>
    <property type="match status" value="1"/>
</dbReference>
<feature type="transmembrane region" description="Helical" evidence="18">
    <location>
        <begin position="168"/>
        <end position="185"/>
    </location>
</feature>
<feature type="transmembrane region" description="Helical" evidence="18">
    <location>
        <begin position="143"/>
        <end position="162"/>
    </location>
</feature>
<comment type="similarity">
    <text evidence="11">Belongs to the SEDS family. FtsW subfamily.</text>
</comment>
<dbReference type="InterPro" id="IPR001182">
    <property type="entry name" value="FtsW/RodA"/>
</dbReference>
<dbReference type="InterPro" id="IPR018365">
    <property type="entry name" value="Cell_cycle_FtsW-rel_CS"/>
</dbReference>
<keyword evidence="8 18" id="KW-0472">Membrane</keyword>
<dbReference type="GO" id="GO:0051301">
    <property type="term" value="P:cell division"/>
    <property type="evidence" value="ECO:0007669"/>
    <property type="project" value="UniProtKB-KW"/>
</dbReference>
<dbReference type="GO" id="GO:0015648">
    <property type="term" value="F:lipid-linked peptidoglycan transporter activity"/>
    <property type="evidence" value="ECO:0007669"/>
    <property type="project" value="TreeGrafter"/>
</dbReference>
<reference evidence="19 20" key="1">
    <citation type="submission" date="2016-11" db="EMBL/GenBank/DDBJ databases">
        <authorList>
            <person name="Jaros S."/>
            <person name="Januszkiewicz K."/>
            <person name="Wedrychowicz H."/>
        </authorList>
    </citation>
    <scope>NUCLEOTIDE SEQUENCE [LARGE SCALE GENOMIC DNA]</scope>
    <source>
        <strain evidence="19 20">HD4</strain>
    </source>
</reference>
<comment type="subcellular location">
    <subcellularLocation>
        <location evidence="1">Membrane</location>
        <topology evidence="1">Multi-pass membrane protein</topology>
    </subcellularLocation>
</comment>
<evidence type="ECO:0000256" key="13">
    <source>
        <dbReference type="ARBA" id="ARBA00041418"/>
    </source>
</evidence>
<evidence type="ECO:0000256" key="6">
    <source>
        <dbReference type="ARBA" id="ARBA00022984"/>
    </source>
</evidence>
<dbReference type="EMBL" id="FRBC01000016">
    <property type="protein sequence ID" value="SHK75928.1"/>
    <property type="molecule type" value="Genomic_DNA"/>
</dbReference>
<evidence type="ECO:0000313" key="20">
    <source>
        <dbReference type="Proteomes" id="UP000184263"/>
    </source>
</evidence>
<organism evidence="19 20">
    <name type="scientific">Selenomonas ruminantium</name>
    <dbReference type="NCBI Taxonomy" id="971"/>
    <lineage>
        <taxon>Bacteria</taxon>
        <taxon>Bacillati</taxon>
        <taxon>Bacillota</taxon>
        <taxon>Negativicutes</taxon>
        <taxon>Selenomonadales</taxon>
        <taxon>Selenomonadaceae</taxon>
        <taxon>Selenomonas</taxon>
    </lineage>
</organism>
<evidence type="ECO:0000256" key="4">
    <source>
        <dbReference type="ARBA" id="ARBA00022692"/>
    </source>
</evidence>